<keyword evidence="1" id="KW-0812">Transmembrane</keyword>
<keyword evidence="3" id="KW-1185">Reference proteome</keyword>
<dbReference type="AlphaFoldDB" id="L7FDG8"/>
<protein>
    <submittedName>
        <fullName evidence="2">Uncharacterized protein</fullName>
    </submittedName>
</protein>
<dbReference type="Proteomes" id="UP000010931">
    <property type="component" value="Unassembled WGS sequence"/>
</dbReference>
<keyword evidence="1" id="KW-0472">Membrane</keyword>
<name>L7FDG8_STRT8</name>
<accession>L7FDG8</accession>
<gene>
    <name evidence="2" type="ORF">STRTUCAR8_03860</name>
</gene>
<sequence length="45" mass="4921">MNSIGSESSWSQVRRKRLKAGAFTAALMIVWVVTVVVAVTTISRL</sequence>
<evidence type="ECO:0000313" key="2">
    <source>
        <dbReference type="EMBL" id="ELP68680.1"/>
    </source>
</evidence>
<feature type="transmembrane region" description="Helical" evidence="1">
    <location>
        <begin position="20"/>
        <end position="42"/>
    </location>
</feature>
<organism evidence="2 3">
    <name type="scientific">Streptomyces turgidiscabies (strain Car8)</name>
    <dbReference type="NCBI Taxonomy" id="698760"/>
    <lineage>
        <taxon>Bacteria</taxon>
        <taxon>Bacillati</taxon>
        <taxon>Actinomycetota</taxon>
        <taxon>Actinomycetes</taxon>
        <taxon>Kitasatosporales</taxon>
        <taxon>Streptomycetaceae</taxon>
        <taxon>Streptomyces</taxon>
    </lineage>
</organism>
<keyword evidence="1" id="KW-1133">Transmembrane helix</keyword>
<evidence type="ECO:0000256" key="1">
    <source>
        <dbReference type="SAM" id="Phobius"/>
    </source>
</evidence>
<comment type="caution">
    <text evidence="2">The sequence shown here is derived from an EMBL/GenBank/DDBJ whole genome shotgun (WGS) entry which is preliminary data.</text>
</comment>
<dbReference type="PATRIC" id="fig|698760.3.peg.2601"/>
<proteinExistence type="predicted"/>
<reference evidence="2 3" key="1">
    <citation type="journal article" date="2011" name="Plasmid">
        <title>Streptomyces turgidiscabies Car8 contains a modular pathogenicity island that shares virulence genes with other actinobacterial plant pathogens.</title>
        <authorList>
            <person name="Huguet-Tapia J.C."/>
            <person name="Badger J.H."/>
            <person name="Loria R."/>
            <person name="Pettis G.S."/>
        </authorList>
    </citation>
    <scope>NUCLEOTIDE SEQUENCE [LARGE SCALE GENOMIC DNA]</scope>
    <source>
        <strain evidence="2 3">Car8</strain>
    </source>
</reference>
<evidence type="ECO:0000313" key="3">
    <source>
        <dbReference type="Proteomes" id="UP000010931"/>
    </source>
</evidence>
<dbReference type="EMBL" id="AEJB01000205">
    <property type="protein sequence ID" value="ELP68680.1"/>
    <property type="molecule type" value="Genomic_DNA"/>
</dbReference>